<feature type="transmembrane region" description="Helical" evidence="12">
    <location>
        <begin position="12"/>
        <end position="36"/>
    </location>
</feature>
<evidence type="ECO:0000256" key="4">
    <source>
        <dbReference type="ARBA" id="ARBA00022692"/>
    </source>
</evidence>
<keyword evidence="9 11" id="KW-0482">Metalloprotease</keyword>
<feature type="transmembrane region" description="Helical" evidence="12">
    <location>
        <begin position="167"/>
        <end position="184"/>
    </location>
</feature>
<keyword evidence="14" id="KW-0346">Stress response</keyword>
<dbReference type="EMBL" id="FRAN01000003">
    <property type="protein sequence ID" value="SHK79455.1"/>
    <property type="molecule type" value="Genomic_DNA"/>
</dbReference>
<reference evidence="15" key="3">
    <citation type="submission" date="2016-11" db="EMBL/GenBank/DDBJ databases">
        <authorList>
            <person name="Jaros S."/>
            <person name="Januszkiewicz K."/>
            <person name="Wedrychowicz H."/>
        </authorList>
    </citation>
    <scope>NUCLEOTIDE SEQUENCE [LARGE SCALE GENOMIC DNA]</scope>
    <source>
        <strain evidence="15">DX253</strain>
    </source>
</reference>
<dbReference type="InterPro" id="IPR050083">
    <property type="entry name" value="HtpX_protease"/>
</dbReference>
<keyword evidence="5" id="KW-0479">Metal-binding</keyword>
<keyword evidence="8 12" id="KW-1133">Transmembrane helix</keyword>
<dbReference type="STRING" id="797209.GCA_000376445_02796"/>
<sequence length="332" mass="35042">MRTDSLTGRILLSVTALVALTGALVAGLLFVSWTVGGVVAPFLFAPRVWGHYLGGIVGGVACVRLLVATVRRGGISTAAVLDAVPPSETTDSNRDLADLVQRVALQFDVPAPTVSVAEMPVPHASVSGFTRRNTTLVVSTGLLDRLSDEELRAVVAHEMAHVSNRDAAVVSLVALPTVFGRSILNGLGVDDEETPVTSNADDLLGIGALVFGGAIWLVGRSLLALFARQRELAADRAAVELAGSAAALATALQKVDAEAVDAPTTDLRKADTVAAFSIVEPPRTSNDGFSIWADGRTPPVLRVRNRLDDIGNWLFRTHPSTEKRCELLQSWS</sequence>
<dbReference type="GO" id="GO:0046872">
    <property type="term" value="F:metal ion binding"/>
    <property type="evidence" value="ECO:0007669"/>
    <property type="project" value="UniProtKB-KW"/>
</dbReference>
<keyword evidence="10 12" id="KW-0472">Membrane</keyword>
<dbReference type="PANTHER" id="PTHR43221">
    <property type="entry name" value="PROTEASE HTPX"/>
    <property type="match status" value="1"/>
</dbReference>
<dbReference type="RefSeq" id="WP_007979339.1">
    <property type="nucleotide sequence ID" value="NZ_AEMG01000009.1"/>
</dbReference>
<dbReference type="GO" id="GO:0004222">
    <property type="term" value="F:metalloendopeptidase activity"/>
    <property type="evidence" value="ECO:0007669"/>
    <property type="project" value="InterPro"/>
</dbReference>
<dbReference type="OrthoDB" id="28389at2157"/>
<evidence type="ECO:0000256" key="5">
    <source>
        <dbReference type="ARBA" id="ARBA00022723"/>
    </source>
</evidence>
<organism evidence="14 16">
    <name type="scientific">Haladaptatus paucihalophilus DX253</name>
    <dbReference type="NCBI Taxonomy" id="797209"/>
    <lineage>
        <taxon>Archaea</taxon>
        <taxon>Methanobacteriati</taxon>
        <taxon>Methanobacteriota</taxon>
        <taxon>Stenosarchaea group</taxon>
        <taxon>Halobacteria</taxon>
        <taxon>Halobacteriales</taxon>
        <taxon>Haladaptataceae</taxon>
        <taxon>Haladaptatus</taxon>
    </lineage>
</organism>
<evidence type="ECO:0000313" key="15">
    <source>
        <dbReference type="EMBL" id="SHK79455.1"/>
    </source>
</evidence>
<dbReference type="GO" id="GO:0006508">
    <property type="term" value="P:proteolysis"/>
    <property type="evidence" value="ECO:0007669"/>
    <property type="project" value="UniProtKB-KW"/>
</dbReference>
<dbReference type="eggNOG" id="arCOG01331">
    <property type="taxonomic scope" value="Archaea"/>
</dbReference>
<dbReference type="InterPro" id="IPR001915">
    <property type="entry name" value="Peptidase_M48"/>
</dbReference>
<keyword evidence="17" id="KW-1185">Reference proteome</keyword>
<evidence type="ECO:0000256" key="9">
    <source>
        <dbReference type="ARBA" id="ARBA00023049"/>
    </source>
</evidence>
<evidence type="ECO:0000259" key="13">
    <source>
        <dbReference type="Pfam" id="PF01435"/>
    </source>
</evidence>
<evidence type="ECO:0000256" key="10">
    <source>
        <dbReference type="ARBA" id="ARBA00023136"/>
    </source>
</evidence>
<dbReference type="Proteomes" id="UP000003751">
    <property type="component" value="Unassembled WGS sequence"/>
</dbReference>
<evidence type="ECO:0000256" key="12">
    <source>
        <dbReference type="SAM" id="Phobius"/>
    </source>
</evidence>
<dbReference type="AlphaFoldDB" id="E7QT71"/>
<name>E7QT71_HALPU</name>
<feature type="transmembrane region" description="Helical" evidence="12">
    <location>
        <begin position="204"/>
        <end position="226"/>
    </location>
</feature>
<evidence type="ECO:0000256" key="1">
    <source>
        <dbReference type="ARBA" id="ARBA00004651"/>
    </source>
</evidence>
<comment type="cofactor">
    <cofactor evidence="11">
        <name>Zn(2+)</name>
        <dbReference type="ChEBI" id="CHEBI:29105"/>
    </cofactor>
    <text evidence="11">Binds 1 zinc ion per subunit.</text>
</comment>
<comment type="similarity">
    <text evidence="11">Belongs to the peptidase M48 family.</text>
</comment>
<evidence type="ECO:0000256" key="3">
    <source>
        <dbReference type="ARBA" id="ARBA00022670"/>
    </source>
</evidence>
<proteinExistence type="inferred from homology"/>
<evidence type="ECO:0000256" key="2">
    <source>
        <dbReference type="ARBA" id="ARBA00022475"/>
    </source>
</evidence>
<keyword evidence="7 11" id="KW-0862">Zinc</keyword>
<evidence type="ECO:0000313" key="17">
    <source>
        <dbReference type="Proteomes" id="UP000184203"/>
    </source>
</evidence>
<evidence type="ECO:0000313" key="16">
    <source>
        <dbReference type="Proteomes" id="UP000003751"/>
    </source>
</evidence>
<dbReference type="EMBL" id="AEMG01000009">
    <property type="protein sequence ID" value="EFW91800.1"/>
    <property type="molecule type" value="Genomic_DNA"/>
</dbReference>
<dbReference type="Gene3D" id="3.30.2010.10">
    <property type="entry name" value="Metalloproteases ('zincins'), catalytic domain"/>
    <property type="match status" value="1"/>
</dbReference>
<feature type="transmembrane region" description="Helical" evidence="12">
    <location>
        <begin position="48"/>
        <end position="67"/>
    </location>
</feature>
<dbReference type="PANTHER" id="PTHR43221:SF1">
    <property type="entry name" value="PROTEASE HTPX"/>
    <property type="match status" value="1"/>
</dbReference>
<protein>
    <submittedName>
        <fullName evidence="14">Heat shock protein HtpX</fullName>
    </submittedName>
</protein>
<keyword evidence="6 11" id="KW-0378">Hydrolase</keyword>
<accession>E7QT71</accession>
<evidence type="ECO:0000313" key="14">
    <source>
        <dbReference type="EMBL" id="EFW91800.1"/>
    </source>
</evidence>
<reference evidence="17" key="2">
    <citation type="submission" date="2016-11" db="EMBL/GenBank/DDBJ databases">
        <authorList>
            <person name="Varghese N."/>
            <person name="Submissions S."/>
        </authorList>
    </citation>
    <scope>NUCLEOTIDE SEQUENCE [LARGE SCALE GENOMIC DNA]</scope>
    <source>
        <strain evidence="17">DX253</strain>
    </source>
</reference>
<evidence type="ECO:0000256" key="8">
    <source>
        <dbReference type="ARBA" id="ARBA00022989"/>
    </source>
</evidence>
<reference evidence="14 16" key="1">
    <citation type="journal article" date="2014" name="ISME J.">
        <title>Trehalose/2-sulfotrehalose biosynthesis and glycine-betaine uptake are widely spread mechanisms for osmoadaptation in the Halobacteriales.</title>
        <authorList>
            <person name="Youssef N.H."/>
            <person name="Savage-Ashlock K.N."/>
            <person name="McCully A.L."/>
            <person name="Luedtke B."/>
            <person name="Shaw E.I."/>
            <person name="Hoff W.D."/>
            <person name="Elshahed M.S."/>
        </authorList>
    </citation>
    <scope>NUCLEOTIDE SEQUENCE [LARGE SCALE GENOMIC DNA]</scope>
    <source>
        <strain evidence="14 16">DX253</strain>
    </source>
</reference>
<dbReference type="Pfam" id="PF01435">
    <property type="entry name" value="Peptidase_M48"/>
    <property type="match status" value="1"/>
</dbReference>
<feature type="domain" description="Peptidase M48" evidence="13">
    <location>
        <begin position="93"/>
        <end position="331"/>
    </location>
</feature>
<evidence type="ECO:0000256" key="11">
    <source>
        <dbReference type="RuleBase" id="RU003983"/>
    </source>
</evidence>
<keyword evidence="2" id="KW-1003">Cell membrane</keyword>
<evidence type="ECO:0000256" key="7">
    <source>
        <dbReference type="ARBA" id="ARBA00022833"/>
    </source>
</evidence>
<comment type="subcellular location">
    <subcellularLocation>
        <location evidence="1">Cell membrane</location>
        <topology evidence="1">Multi-pass membrane protein</topology>
    </subcellularLocation>
</comment>
<dbReference type="PATRIC" id="fig|797209.4.peg.1955"/>
<dbReference type="Proteomes" id="UP000184203">
    <property type="component" value="Unassembled WGS sequence"/>
</dbReference>
<evidence type="ECO:0000256" key="6">
    <source>
        <dbReference type="ARBA" id="ARBA00022801"/>
    </source>
</evidence>
<dbReference type="GO" id="GO:0005886">
    <property type="term" value="C:plasma membrane"/>
    <property type="evidence" value="ECO:0007669"/>
    <property type="project" value="UniProtKB-SubCell"/>
</dbReference>
<keyword evidence="4 12" id="KW-0812">Transmembrane</keyword>
<gene>
    <name evidence="15" type="ORF">SAMN05444342_2202</name>
    <name evidence="14" type="ORF">ZOD2009_09995</name>
</gene>
<keyword evidence="3 11" id="KW-0645">Protease</keyword>